<evidence type="ECO:0000313" key="8">
    <source>
        <dbReference type="EMBL" id="OFV71375.1"/>
    </source>
</evidence>
<dbReference type="Pfam" id="PF01226">
    <property type="entry name" value="Form_Nir_trans"/>
    <property type="match status" value="1"/>
</dbReference>
<evidence type="ECO:0000256" key="7">
    <source>
        <dbReference type="SAM" id="Phobius"/>
    </source>
</evidence>
<evidence type="ECO:0000256" key="5">
    <source>
        <dbReference type="ARBA" id="ARBA00023136"/>
    </source>
</evidence>
<dbReference type="GO" id="GO:0005886">
    <property type="term" value="C:plasma membrane"/>
    <property type="evidence" value="ECO:0007669"/>
    <property type="project" value="TreeGrafter"/>
</dbReference>
<proteinExistence type="inferred from homology"/>
<dbReference type="Proteomes" id="UP000176244">
    <property type="component" value="Unassembled WGS sequence"/>
</dbReference>
<feature type="transmembrane region" description="Helical" evidence="7">
    <location>
        <begin position="62"/>
        <end position="86"/>
    </location>
</feature>
<evidence type="ECO:0000256" key="4">
    <source>
        <dbReference type="ARBA" id="ARBA00022989"/>
    </source>
</evidence>
<dbReference type="PROSITE" id="PS01006">
    <property type="entry name" value="FORMATE_NITRITE_TP_2"/>
    <property type="match status" value="1"/>
</dbReference>
<dbReference type="InterPro" id="IPR023271">
    <property type="entry name" value="Aquaporin-like"/>
</dbReference>
<feature type="transmembrane region" description="Helical" evidence="7">
    <location>
        <begin position="186"/>
        <end position="210"/>
    </location>
</feature>
<dbReference type="EMBL" id="LKEU01000023">
    <property type="protein sequence ID" value="OFV71375.1"/>
    <property type="molecule type" value="Genomic_DNA"/>
</dbReference>
<evidence type="ECO:0000256" key="1">
    <source>
        <dbReference type="ARBA" id="ARBA00004141"/>
    </source>
</evidence>
<comment type="subcellular location">
    <subcellularLocation>
        <location evidence="1">Membrane</location>
        <topology evidence="1">Multi-pass membrane protein</topology>
    </subcellularLocation>
</comment>
<name>A0A1F2PK34_9FIRM</name>
<dbReference type="AlphaFoldDB" id="A0A1F2PK34"/>
<comment type="caution">
    <text evidence="8">The sequence shown here is derived from an EMBL/GenBank/DDBJ whole genome shotgun (WGS) entry which is preliminary data.</text>
</comment>
<feature type="transmembrane region" description="Helical" evidence="7">
    <location>
        <begin position="107"/>
        <end position="128"/>
    </location>
</feature>
<organism evidence="8 9">
    <name type="scientific">Acetobacterium wieringae</name>
    <dbReference type="NCBI Taxonomy" id="52694"/>
    <lineage>
        <taxon>Bacteria</taxon>
        <taxon>Bacillati</taxon>
        <taxon>Bacillota</taxon>
        <taxon>Clostridia</taxon>
        <taxon>Eubacteriales</taxon>
        <taxon>Eubacteriaceae</taxon>
        <taxon>Acetobacterium</taxon>
    </lineage>
</organism>
<dbReference type="PANTHER" id="PTHR30520">
    <property type="entry name" value="FORMATE TRANSPORTER-RELATED"/>
    <property type="match status" value="1"/>
</dbReference>
<gene>
    <name evidence="8" type="primary">focA_2</name>
    <name evidence="8" type="ORF">ACWI_11040</name>
</gene>
<dbReference type="RefSeq" id="WP_070370443.1">
    <property type="nucleotide sequence ID" value="NZ_LKEU01000023.1"/>
</dbReference>
<sequence>MNNFFSPAEICENMVNGCNNKAKLPISKMLVLGIFAGVFIGFGAYGFTVITSGAGTGFEATFAKYIGAGVFPVGLMLVVICGAELFTGNNLMTLSLFKKEITVGAMLRNWGVVWAANLVGSVLLAYLMSQSGLYGEAMTAKAIGIAEAKCAIPLMPVIIRAIFCNMLVCLAVWMQSGAKDIIGKIFAIWFPIMLFVLSGFEHSVANMFFIPMGIFCGADVTWAQAFLNNILPVTLGNIIGGAVIIPACYHFTYAKKSAA</sequence>
<feature type="transmembrane region" description="Helical" evidence="7">
    <location>
        <begin position="230"/>
        <end position="251"/>
    </location>
</feature>
<accession>A0A1F2PK34</accession>
<dbReference type="NCBIfam" id="TIGR00790">
    <property type="entry name" value="fnt"/>
    <property type="match status" value="1"/>
</dbReference>
<dbReference type="FunFam" id="1.20.1080.10:FF:000011">
    <property type="entry name" value="Formate family transporter"/>
    <property type="match status" value="1"/>
</dbReference>
<dbReference type="STRING" id="52694.ACWI_11040"/>
<keyword evidence="2" id="KW-0813">Transport</keyword>
<dbReference type="InterPro" id="IPR000292">
    <property type="entry name" value="For/NO2_transpt"/>
</dbReference>
<keyword evidence="4 7" id="KW-1133">Transmembrane helix</keyword>
<evidence type="ECO:0000256" key="6">
    <source>
        <dbReference type="ARBA" id="ARBA00049660"/>
    </source>
</evidence>
<protein>
    <submittedName>
        <fullName evidence="8">Putative formate transporter 1</fullName>
    </submittedName>
</protein>
<comment type="similarity">
    <text evidence="6">Belongs to the FNT transporter (TC 1.A.16) family.</text>
</comment>
<keyword evidence="5 7" id="KW-0472">Membrane</keyword>
<dbReference type="PANTHER" id="PTHR30520:SF6">
    <property type="entry name" value="FORMATE_NITRATE FAMILY TRANSPORTER (EUROFUNG)"/>
    <property type="match status" value="1"/>
</dbReference>
<reference evidence="8 9" key="1">
    <citation type="submission" date="2015-09" db="EMBL/GenBank/DDBJ databases">
        <title>Genome sequence of Acetobacterium wieringae DSM 1911.</title>
        <authorList>
            <person name="Poehlein A."/>
            <person name="Bengelsdorf F.R."/>
            <person name="Schiel-Bengelsdorf B."/>
            <person name="Duerre P."/>
            <person name="Daniel R."/>
        </authorList>
    </citation>
    <scope>NUCLEOTIDE SEQUENCE [LARGE SCALE GENOMIC DNA]</scope>
    <source>
        <strain evidence="8 9">DSM 1911</strain>
    </source>
</reference>
<evidence type="ECO:0000313" key="9">
    <source>
        <dbReference type="Proteomes" id="UP000176244"/>
    </source>
</evidence>
<dbReference type="PROSITE" id="PS01005">
    <property type="entry name" value="FORMATE_NITRITE_TP_1"/>
    <property type="match status" value="1"/>
</dbReference>
<dbReference type="InterPro" id="IPR024002">
    <property type="entry name" value="For/NO2_transpt_CS"/>
</dbReference>
<keyword evidence="3 7" id="KW-0812">Transmembrane</keyword>
<feature type="transmembrane region" description="Helical" evidence="7">
    <location>
        <begin position="29"/>
        <end position="50"/>
    </location>
</feature>
<feature type="transmembrane region" description="Helical" evidence="7">
    <location>
        <begin position="157"/>
        <end position="174"/>
    </location>
</feature>
<evidence type="ECO:0000256" key="2">
    <source>
        <dbReference type="ARBA" id="ARBA00022448"/>
    </source>
</evidence>
<evidence type="ECO:0000256" key="3">
    <source>
        <dbReference type="ARBA" id="ARBA00022692"/>
    </source>
</evidence>
<dbReference type="OrthoDB" id="9786493at2"/>
<dbReference type="GO" id="GO:0015499">
    <property type="term" value="F:formate transmembrane transporter activity"/>
    <property type="evidence" value="ECO:0007669"/>
    <property type="project" value="TreeGrafter"/>
</dbReference>
<dbReference type="Gene3D" id="1.20.1080.10">
    <property type="entry name" value="Glycerol uptake facilitator protein"/>
    <property type="match status" value="1"/>
</dbReference>